<dbReference type="Proteomes" id="UP001153954">
    <property type="component" value="Unassembled WGS sequence"/>
</dbReference>
<sequence length="121" mass="13352">MPGTKFLKEGAHLEFDVAACISDGRVVPWKDLCVYARRDGNDLVYLTSEASGELTTLTANTIVNLTMQEVAIKWLHNSDFGRYYNVLYMKGVGDDAEWIGTLSGTPPPKVVNAMLEGLKQL</sequence>
<comment type="caution">
    <text evidence="1">The sequence shown here is derived from an EMBL/GenBank/DDBJ whole genome shotgun (WGS) entry which is preliminary data.</text>
</comment>
<name>A0AAU9TP44_EUPED</name>
<accession>A0AAU9TP44</accession>
<evidence type="ECO:0000313" key="1">
    <source>
        <dbReference type="EMBL" id="CAH2088646.1"/>
    </source>
</evidence>
<gene>
    <name evidence="1" type="ORF">EEDITHA_LOCUS4788</name>
</gene>
<protein>
    <submittedName>
        <fullName evidence="1">Uncharacterized protein</fullName>
    </submittedName>
</protein>
<organism evidence="1 2">
    <name type="scientific">Euphydryas editha</name>
    <name type="common">Edith's checkerspot</name>
    <dbReference type="NCBI Taxonomy" id="104508"/>
    <lineage>
        <taxon>Eukaryota</taxon>
        <taxon>Metazoa</taxon>
        <taxon>Ecdysozoa</taxon>
        <taxon>Arthropoda</taxon>
        <taxon>Hexapoda</taxon>
        <taxon>Insecta</taxon>
        <taxon>Pterygota</taxon>
        <taxon>Neoptera</taxon>
        <taxon>Endopterygota</taxon>
        <taxon>Lepidoptera</taxon>
        <taxon>Glossata</taxon>
        <taxon>Ditrysia</taxon>
        <taxon>Papilionoidea</taxon>
        <taxon>Nymphalidae</taxon>
        <taxon>Nymphalinae</taxon>
        <taxon>Euphydryas</taxon>
    </lineage>
</organism>
<keyword evidence="2" id="KW-1185">Reference proteome</keyword>
<reference evidence="1" key="1">
    <citation type="submission" date="2022-03" db="EMBL/GenBank/DDBJ databases">
        <authorList>
            <person name="Tunstrom K."/>
        </authorList>
    </citation>
    <scope>NUCLEOTIDE SEQUENCE</scope>
</reference>
<evidence type="ECO:0000313" key="2">
    <source>
        <dbReference type="Proteomes" id="UP001153954"/>
    </source>
</evidence>
<proteinExistence type="predicted"/>
<dbReference type="AlphaFoldDB" id="A0AAU9TP44"/>
<dbReference type="EMBL" id="CAKOGL010000007">
    <property type="protein sequence ID" value="CAH2088646.1"/>
    <property type="molecule type" value="Genomic_DNA"/>
</dbReference>